<evidence type="ECO:0000256" key="3">
    <source>
        <dbReference type="ARBA" id="ARBA00022840"/>
    </source>
</evidence>
<evidence type="ECO:0000313" key="5">
    <source>
        <dbReference type="EMBL" id="MEV5506251.1"/>
    </source>
</evidence>
<dbReference type="SMART" id="SM00382">
    <property type="entry name" value="AAA"/>
    <property type="match status" value="1"/>
</dbReference>
<dbReference type="Pfam" id="PF00005">
    <property type="entry name" value="ABC_tran"/>
    <property type="match status" value="1"/>
</dbReference>
<keyword evidence="2" id="KW-0547">Nucleotide-binding</keyword>
<proteinExistence type="predicted"/>
<dbReference type="PANTHER" id="PTHR42939">
    <property type="entry name" value="ABC TRANSPORTER ATP-BINDING PROTEIN ALBC-RELATED"/>
    <property type="match status" value="1"/>
</dbReference>
<evidence type="ECO:0000256" key="2">
    <source>
        <dbReference type="ARBA" id="ARBA00022741"/>
    </source>
</evidence>
<organism evidence="5 6">
    <name type="scientific">Streptomyces orinoci</name>
    <name type="common">Streptoverticillium orinoci</name>
    <dbReference type="NCBI Taxonomy" id="67339"/>
    <lineage>
        <taxon>Bacteria</taxon>
        <taxon>Bacillati</taxon>
        <taxon>Actinomycetota</taxon>
        <taxon>Actinomycetes</taxon>
        <taxon>Kitasatosporales</taxon>
        <taxon>Streptomycetaceae</taxon>
        <taxon>Streptomyces</taxon>
    </lineage>
</organism>
<reference evidence="5 6" key="1">
    <citation type="submission" date="2024-06" db="EMBL/GenBank/DDBJ databases">
        <title>The Natural Products Discovery Center: Release of the First 8490 Sequenced Strains for Exploring Actinobacteria Biosynthetic Diversity.</title>
        <authorList>
            <person name="Kalkreuter E."/>
            <person name="Kautsar S.A."/>
            <person name="Yang D."/>
            <person name="Bader C.D."/>
            <person name="Teijaro C.N."/>
            <person name="Fluegel L."/>
            <person name="Davis C.M."/>
            <person name="Simpson J.R."/>
            <person name="Lauterbach L."/>
            <person name="Steele A.D."/>
            <person name="Gui C."/>
            <person name="Meng S."/>
            <person name="Li G."/>
            <person name="Viehrig K."/>
            <person name="Ye F."/>
            <person name="Su P."/>
            <person name="Kiefer A.F."/>
            <person name="Nichols A."/>
            <person name="Cepeda A.J."/>
            <person name="Yan W."/>
            <person name="Fan B."/>
            <person name="Jiang Y."/>
            <person name="Adhikari A."/>
            <person name="Zheng C.-J."/>
            <person name="Schuster L."/>
            <person name="Cowan T.M."/>
            <person name="Smanski M.J."/>
            <person name="Chevrette M.G."/>
            <person name="De Carvalho L.P.S."/>
            <person name="Shen B."/>
        </authorList>
    </citation>
    <scope>NUCLEOTIDE SEQUENCE [LARGE SCALE GENOMIC DNA]</scope>
    <source>
        <strain evidence="5 6">NPDC052347</strain>
    </source>
</reference>
<evidence type="ECO:0000259" key="4">
    <source>
        <dbReference type="PROSITE" id="PS50893"/>
    </source>
</evidence>
<sequence length="313" mass="34023">MTELTFLPGRTALEAVGLGVRYRRRWALRDCSFRVPAGRVCALVGPNGAGKSTLLSVAAGLRRADAGALSVFDGLPADPDNRPRVAYLAQDKPLYPQFTVADTLRMGRELNPGHWDQARAERLIRQGNLSLHARVGSLSGGQRTRVALALAFGKRPELLLLDEPMGDLDPLVRHEMTAALMTEAAENATTIVLASHVLAELEGVCDYLLLLSGGRVRLAGEVEDLLATHSLVVGRHEEAGEPREFRDHTVVECRVTGRQLTALVRTEEGPLAGRWETSEPSLEDLLLAYLRSPQAPSLLTPSAEPRLGLRRAV</sequence>
<dbReference type="EMBL" id="JBFAUK010000004">
    <property type="protein sequence ID" value="MEV5506251.1"/>
    <property type="molecule type" value="Genomic_DNA"/>
</dbReference>
<comment type="caution">
    <text evidence="5">The sequence shown here is derived from an EMBL/GenBank/DDBJ whole genome shotgun (WGS) entry which is preliminary data.</text>
</comment>
<dbReference type="Proteomes" id="UP001552594">
    <property type="component" value="Unassembled WGS sequence"/>
</dbReference>
<dbReference type="InterPro" id="IPR027417">
    <property type="entry name" value="P-loop_NTPase"/>
</dbReference>
<keyword evidence="3 5" id="KW-0067">ATP-binding</keyword>
<dbReference type="CDD" id="cd03230">
    <property type="entry name" value="ABC_DR_subfamily_A"/>
    <property type="match status" value="1"/>
</dbReference>
<feature type="domain" description="ABC transporter" evidence="4">
    <location>
        <begin position="13"/>
        <end position="238"/>
    </location>
</feature>
<dbReference type="PANTHER" id="PTHR42939:SF1">
    <property type="entry name" value="ABC TRANSPORTER ATP-BINDING PROTEIN ALBC-RELATED"/>
    <property type="match status" value="1"/>
</dbReference>
<name>A0ABV3JTM8_STRON</name>
<dbReference type="Gene3D" id="3.40.50.300">
    <property type="entry name" value="P-loop containing nucleotide triphosphate hydrolases"/>
    <property type="match status" value="1"/>
</dbReference>
<dbReference type="PROSITE" id="PS50893">
    <property type="entry name" value="ABC_TRANSPORTER_2"/>
    <property type="match status" value="1"/>
</dbReference>
<gene>
    <name evidence="5" type="ORF">AB0L16_07210</name>
</gene>
<evidence type="ECO:0000256" key="1">
    <source>
        <dbReference type="ARBA" id="ARBA00022448"/>
    </source>
</evidence>
<keyword evidence="6" id="KW-1185">Reference proteome</keyword>
<dbReference type="InterPro" id="IPR017871">
    <property type="entry name" value="ABC_transporter-like_CS"/>
</dbReference>
<dbReference type="SUPFAM" id="SSF52540">
    <property type="entry name" value="P-loop containing nucleoside triphosphate hydrolases"/>
    <property type="match status" value="1"/>
</dbReference>
<dbReference type="InterPro" id="IPR051782">
    <property type="entry name" value="ABC_Transporter_VariousFunc"/>
</dbReference>
<evidence type="ECO:0000313" key="6">
    <source>
        <dbReference type="Proteomes" id="UP001552594"/>
    </source>
</evidence>
<dbReference type="RefSeq" id="WP_109282696.1">
    <property type="nucleotide sequence ID" value="NZ_JBFAUK010000004.1"/>
</dbReference>
<keyword evidence="1" id="KW-0813">Transport</keyword>
<dbReference type="PROSITE" id="PS00211">
    <property type="entry name" value="ABC_TRANSPORTER_1"/>
    <property type="match status" value="1"/>
</dbReference>
<accession>A0ABV3JTM8</accession>
<dbReference type="InterPro" id="IPR003593">
    <property type="entry name" value="AAA+_ATPase"/>
</dbReference>
<dbReference type="GO" id="GO:0005524">
    <property type="term" value="F:ATP binding"/>
    <property type="evidence" value="ECO:0007669"/>
    <property type="project" value="UniProtKB-KW"/>
</dbReference>
<protein>
    <submittedName>
        <fullName evidence="5">ABC transporter ATP-binding protein</fullName>
    </submittedName>
</protein>
<dbReference type="InterPro" id="IPR003439">
    <property type="entry name" value="ABC_transporter-like_ATP-bd"/>
</dbReference>